<gene>
    <name evidence="7" type="ORF">GQF02_01650</name>
</gene>
<organism evidence="7 8">
    <name type="scientific">Craterilacuibacter sinensis</name>
    <dbReference type="NCBI Taxonomy" id="2686017"/>
    <lineage>
        <taxon>Bacteria</taxon>
        <taxon>Pseudomonadati</taxon>
        <taxon>Pseudomonadota</taxon>
        <taxon>Betaproteobacteria</taxon>
        <taxon>Neisseriales</taxon>
        <taxon>Neisseriaceae</taxon>
        <taxon>Craterilacuibacter</taxon>
    </lineage>
</organism>
<proteinExistence type="predicted"/>
<name>A0A845BHM5_9NEIS</name>
<evidence type="ECO:0000256" key="2">
    <source>
        <dbReference type="ARBA" id="ARBA00022475"/>
    </source>
</evidence>
<dbReference type="PANTHER" id="PTHR33931">
    <property type="entry name" value="HOLIN-LIKE PROTEIN CIDA-RELATED"/>
    <property type="match status" value="1"/>
</dbReference>
<accession>A0A845BHM5</accession>
<keyword evidence="2" id="KW-1003">Cell membrane</keyword>
<keyword evidence="5 6" id="KW-0472">Membrane</keyword>
<keyword evidence="4 6" id="KW-1133">Transmembrane helix</keyword>
<feature type="transmembrane region" description="Helical" evidence="6">
    <location>
        <begin position="67"/>
        <end position="88"/>
    </location>
</feature>
<comment type="subcellular location">
    <subcellularLocation>
        <location evidence="1">Cell membrane</location>
        <topology evidence="1">Multi-pass membrane protein</topology>
    </subcellularLocation>
</comment>
<evidence type="ECO:0000256" key="5">
    <source>
        <dbReference type="ARBA" id="ARBA00023136"/>
    </source>
</evidence>
<comment type="caution">
    <text evidence="7">The sequence shown here is derived from an EMBL/GenBank/DDBJ whole genome shotgun (WGS) entry which is preliminary data.</text>
</comment>
<evidence type="ECO:0000256" key="3">
    <source>
        <dbReference type="ARBA" id="ARBA00022692"/>
    </source>
</evidence>
<reference evidence="7 8" key="1">
    <citation type="submission" date="2019-12" db="EMBL/GenBank/DDBJ databases">
        <title>Neisseriaceae gen. nov. sp. Genome sequencing and assembly.</title>
        <authorList>
            <person name="Liu Z."/>
            <person name="Li A."/>
        </authorList>
    </citation>
    <scope>NUCLEOTIDE SEQUENCE [LARGE SCALE GENOMIC DNA]</scope>
    <source>
        <strain evidence="7 8">B2N2-7</strain>
    </source>
</reference>
<evidence type="ECO:0000313" key="7">
    <source>
        <dbReference type="EMBL" id="MXR35699.1"/>
    </source>
</evidence>
<dbReference type="EMBL" id="WSSB01000001">
    <property type="protein sequence ID" value="MXR35699.1"/>
    <property type="molecule type" value="Genomic_DNA"/>
</dbReference>
<keyword evidence="8" id="KW-1185">Reference proteome</keyword>
<evidence type="ECO:0000256" key="6">
    <source>
        <dbReference type="SAM" id="Phobius"/>
    </source>
</evidence>
<sequence>MFPALKKTLCTVWQVALLSLWWWCAQALCERFMPVLPGGVLGLVLLFLVLQAKWLPVSWVEQGSRWLLAEMLLFFIPAVVAVVQFTALFEQNGIRIMAVIVLSTACVMLSTALVVDRCYRLLRFRHLRAKREEGALCLR</sequence>
<dbReference type="Proteomes" id="UP000467214">
    <property type="component" value="Unassembled WGS sequence"/>
</dbReference>
<evidence type="ECO:0000256" key="4">
    <source>
        <dbReference type="ARBA" id="ARBA00022989"/>
    </source>
</evidence>
<feature type="transmembrane region" description="Helical" evidence="6">
    <location>
        <begin position="37"/>
        <end position="55"/>
    </location>
</feature>
<dbReference type="PANTHER" id="PTHR33931:SF2">
    <property type="entry name" value="HOLIN-LIKE PROTEIN CIDA"/>
    <property type="match status" value="1"/>
</dbReference>
<protein>
    <submittedName>
        <fullName evidence="7">CidA/LrgA family protein</fullName>
    </submittedName>
</protein>
<feature type="transmembrane region" description="Helical" evidence="6">
    <location>
        <begin position="94"/>
        <end position="115"/>
    </location>
</feature>
<evidence type="ECO:0000256" key="1">
    <source>
        <dbReference type="ARBA" id="ARBA00004651"/>
    </source>
</evidence>
<dbReference type="Pfam" id="PF03788">
    <property type="entry name" value="LrgA"/>
    <property type="match status" value="1"/>
</dbReference>
<dbReference type="InterPro" id="IPR005538">
    <property type="entry name" value="LrgA/CidA"/>
</dbReference>
<evidence type="ECO:0000313" key="8">
    <source>
        <dbReference type="Proteomes" id="UP000467214"/>
    </source>
</evidence>
<dbReference type="GO" id="GO:0005886">
    <property type="term" value="C:plasma membrane"/>
    <property type="evidence" value="ECO:0007669"/>
    <property type="project" value="UniProtKB-SubCell"/>
</dbReference>
<dbReference type="RefSeq" id="WP_124734175.1">
    <property type="nucleotide sequence ID" value="NZ_WSSB01000001.1"/>
</dbReference>
<dbReference type="AlphaFoldDB" id="A0A845BHM5"/>
<keyword evidence="3 6" id="KW-0812">Transmembrane</keyword>